<dbReference type="PANTHER" id="PTHR47843:SF5">
    <property type="entry name" value="BTB_POZ DOMAIN PROTEIN"/>
    <property type="match status" value="1"/>
</dbReference>
<feature type="domain" description="BTB" evidence="1">
    <location>
        <begin position="31"/>
        <end position="98"/>
    </location>
</feature>
<gene>
    <name evidence="2" type="ORF">LTR97_004594</name>
</gene>
<dbReference type="SMART" id="SM00225">
    <property type="entry name" value="BTB"/>
    <property type="match status" value="1"/>
</dbReference>
<accession>A0AAN7VST4</accession>
<dbReference type="InterPro" id="IPR000210">
    <property type="entry name" value="BTB/POZ_dom"/>
</dbReference>
<dbReference type="Pfam" id="PF00651">
    <property type="entry name" value="BTB"/>
    <property type="match status" value="1"/>
</dbReference>
<evidence type="ECO:0000313" key="3">
    <source>
        <dbReference type="Proteomes" id="UP001310594"/>
    </source>
</evidence>
<name>A0AAN7VST4_9PEZI</name>
<evidence type="ECO:0000313" key="2">
    <source>
        <dbReference type="EMBL" id="KAK5701776.1"/>
    </source>
</evidence>
<dbReference type="SUPFAM" id="SSF54695">
    <property type="entry name" value="POZ domain"/>
    <property type="match status" value="1"/>
</dbReference>
<reference evidence="2" key="1">
    <citation type="submission" date="2023-08" db="EMBL/GenBank/DDBJ databases">
        <title>Black Yeasts Isolated from many extreme environments.</title>
        <authorList>
            <person name="Coleine C."/>
            <person name="Stajich J.E."/>
            <person name="Selbmann L."/>
        </authorList>
    </citation>
    <scope>NUCLEOTIDE SEQUENCE</scope>
    <source>
        <strain evidence="2">CCFEE 5810</strain>
    </source>
</reference>
<proteinExistence type="predicted"/>
<dbReference type="PROSITE" id="PS50097">
    <property type="entry name" value="BTB"/>
    <property type="match status" value="1"/>
</dbReference>
<sequence length="260" mass="29031">MALTPAWIPDGSTKLMDALKAVSSLVFPEFTDLIIKCDGRQWRVHRLIVCAQSPFFVKACAGIFKEATEGVITLKEDKPAVVDAMINYFYTFDYNSERNNGGTNEMSALEFDVHVLLLADKYDIPDLARLTTTKFKERAQNEWKSTAFANAAGLVFTAGFPVDPLGDIVVQIAMAQAKELDKGDVGRRFYEIASSTPALAVALWRKRSIRDCDELSGYQWYTCPKGCGTSVYTELSSGYQIWCKSCEEYTGSSLWALKKF</sequence>
<evidence type="ECO:0000259" key="1">
    <source>
        <dbReference type="PROSITE" id="PS50097"/>
    </source>
</evidence>
<dbReference type="AlphaFoldDB" id="A0AAN7VST4"/>
<dbReference type="InterPro" id="IPR011333">
    <property type="entry name" value="SKP1/BTB/POZ_sf"/>
</dbReference>
<dbReference type="Proteomes" id="UP001310594">
    <property type="component" value="Unassembled WGS sequence"/>
</dbReference>
<dbReference type="Gene3D" id="3.30.710.10">
    <property type="entry name" value="Potassium Channel Kv1.1, Chain A"/>
    <property type="match status" value="1"/>
</dbReference>
<dbReference type="PANTHER" id="PTHR47843">
    <property type="entry name" value="BTB DOMAIN-CONTAINING PROTEIN-RELATED"/>
    <property type="match status" value="1"/>
</dbReference>
<dbReference type="CDD" id="cd18186">
    <property type="entry name" value="BTB_POZ_ZBTB_KLHL-like"/>
    <property type="match status" value="1"/>
</dbReference>
<comment type="caution">
    <text evidence="2">The sequence shown here is derived from an EMBL/GenBank/DDBJ whole genome shotgun (WGS) entry which is preliminary data.</text>
</comment>
<organism evidence="2 3">
    <name type="scientific">Elasticomyces elasticus</name>
    <dbReference type="NCBI Taxonomy" id="574655"/>
    <lineage>
        <taxon>Eukaryota</taxon>
        <taxon>Fungi</taxon>
        <taxon>Dikarya</taxon>
        <taxon>Ascomycota</taxon>
        <taxon>Pezizomycotina</taxon>
        <taxon>Dothideomycetes</taxon>
        <taxon>Dothideomycetidae</taxon>
        <taxon>Mycosphaerellales</taxon>
        <taxon>Teratosphaeriaceae</taxon>
        <taxon>Elasticomyces</taxon>
    </lineage>
</organism>
<dbReference type="EMBL" id="JAVRQU010000006">
    <property type="protein sequence ID" value="KAK5701776.1"/>
    <property type="molecule type" value="Genomic_DNA"/>
</dbReference>
<protein>
    <recommendedName>
        <fullName evidence="1">BTB domain-containing protein</fullName>
    </recommendedName>
</protein>